<dbReference type="AlphaFoldDB" id="A0A1R2CIT5"/>
<keyword evidence="2" id="KW-0963">Cytoplasm</keyword>
<proteinExistence type="predicted"/>
<dbReference type="Proteomes" id="UP000187209">
    <property type="component" value="Unassembled WGS sequence"/>
</dbReference>
<dbReference type="GO" id="GO:0005886">
    <property type="term" value="C:plasma membrane"/>
    <property type="evidence" value="ECO:0007669"/>
    <property type="project" value="TreeGrafter"/>
</dbReference>
<evidence type="ECO:0000256" key="2">
    <source>
        <dbReference type="ARBA" id="ARBA00022490"/>
    </source>
</evidence>
<dbReference type="PANTHER" id="PTHR23065">
    <property type="entry name" value="PROLINE-SERINE-THREONINE PHOSPHATASE INTERACTING PROTEIN 1"/>
    <property type="match status" value="1"/>
</dbReference>
<dbReference type="SUPFAM" id="SSF103657">
    <property type="entry name" value="BAR/IMD domain-like"/>
    <property type="match status" value="1"/>
</dbReference>
<name>A0A1R2CIT5_9CILI</name>
<keyword evidence="3" id="KW-0597">Phosphoprotein</keyword>
<protein>
    <submittedName>
        <fullName evidence="4">Uncharacterized protein</fullName>
    </submittedName>
</protein>
<organism evidence="4 5">
    <name type="scientific">Stentor coeruleus</name>
    <dbReference type="NCBI Taxonomy" id="5963"/>
    <lineage>
        <taxon>Eukaryota</taxon>
        <taxon>Sar</taxon>
        <taxon>Alveolata</taxon>
        <taxon>Ciliophora</taxon>
        <taxon>Postciliodesmatophora</taxon>
        <taxon>Heterotrichea</taxon>
        <taxon>Heterotrichida</taxon>
        <taxon>Stentoridae</taxon>
        <taxon>Stentor</taxon>
    </lineage>
</organism>
<keyword evidence="5" id="KW-1185">Reference proteome</keyword>
<accession>A0A1R2CIT5</accession>
<sequence>MYYLIEFLTHKTEIEKEYANGLLRLTRASLFVRGKNTMAPCLTRLQTMCNQQSMSLQELISFQQTDLIPALKDLMANQDEVIRNKAKNARDLDYELQKNISYCEKAKEYYFSYCSSDSPSKREESAGKKYLKTVEEGNKFLVYYEENMMPILMLYQRQEEDKIMTIKDVLRKLIIFELSYIRSIQYERDLLPMAIESLNPEIEIKKFIDDNISGKTISKFSFEVHPKRLNTDLLTNSSENEKKYVDILTIIIDKCWKGVLIDDEDNRNFIDVVIVAEGRKLWLQKLIEKKFEGKVNIPCCTFGIICGLTSSILDIIQDFQDLGFISSIVSLSQCFYEETLGQRTYMYHILLTHPIWENLKLWGNLIIISVNIEMESDAMICDEDSMSLNQALKLRPVLLSKINSFVQNMKNFLLDNQSILSVLKVIEEFYNIKLDCMQAINN</sequence>
<dbReference type="InterPro" id="IPR027267">
    <property type="entry name" value="AH/BAR_dom_sf"/>
</dbReference>
<evidence type="ECO:0000256" key="3">
    <source>
        <dbReference type="ARBA" id="ARBA00022553"/>
    </source>
</evidence>
<evidence type="ECO:0000313" key="4">
    <source>
        <dbReference type="EMBL" id="OMJ88918.1"/>
    </source>
</evidence>
<dbReference type="GO" id="GO:0005737">
    <property type="term" value="C:cytoplasm"/>
    <property type="evidence" value="ECO:0007669"/>
    <property type="project" value="TreeGrafter"/>
</dbReference>
<dbReference type="PANTHER" id="PTHR23065:SF7">
    <property type="entry name" value="NOSTRIN, ISOFORM H"/>
    <property type="match status" value="1"/>
</dbReference>
<dbReference type="EMBL" id="MPUH01000138">
    <property type="protein sequence ID" value="OMJ88918.1"/>
    <property type="molecule type" value="Genomic_DNA"/>
</dbReference>
<gene>
    <name evidence="4" type="ORF">SteCoe_9023</name>
</gene>
<dbReference type="GO" id="GO:0043226">
    <property type="term" value="C:organelle"/>
    <property type="evidence" value="ECO:0007669"/>
    <property type="project" value="UniProtKB-ARBA"/>
</dbReference>
<evidence type="ECO:0000256" key="1">
    <source>
        <dbReference type="ARBA" id="ARBA00004496"/>
    </source>
</evidence>
<comment type="caution">
    <text evidence="4">The sequence shown here is derived from an EMBL/GenBank/DDBJ whole genome shotgun (WGS) entry which is preliminary data.</text>
</comment>
<comment type="subcellular location">
    <subcellularLocation>
        <location evidence="1">Cytoplasm</location>
    </subcellularLocation>
</comment>
<dbReference type="Gene3D" id="1.20.1270.60">
    <property type="entry name" value="Arfaptin homology (AH) domain/BAR domain"/>
    <property type="match status" value="1"/>
</dbReference>
<evidence type="ECO:0000313" key="5">
    <source>
        <dbReference type="Proteomes" id="UP000187209"/>
    </source>
</evidence>
<reference evidence="4 5" key="1">
    <citation type="submission" date="2016-11" db="EMBL/GenBank/DDBJ databases">
        <title>The macronuclear genome of Stentor coeruleus: a giant cell with tiny introns.</title>
        <authorList>
            <person name="Slabodnick M."/>
            <person name="Ruby J.G."/>
            <person name="Reiff S.B."/>
            <person name="Swart E.C."/>
            <person name="Gosai S."/>
            <person name="Prabakaran S."/>
            <person name="Witkowska E."/>
            <person name="Larue G.E."/>
            <person name="Fisher S."/>
            <person name="Freeman R.M."/>
            <person name="Gunawardena J."/>
            <person name="Chu W."/>
            <person name="Stover N.A."/>
            <person name="Gregory B.D."/>
            <person name="Nowacki M."/>
            <person name="Derisi J."/>
            <person name="Roy S.W."/>
            <person name="Marshall W.F."/>
            <person name="Sood P."/>
        </authorList>
    </citation>
    <scope>NUCLEOTIDE SEQUENCE [LARGE SCALE GENOMIC DNA]</scope>
    <source>
        <strain evidence="4">WM001</strain>
    </source>
</reference>
<dbReference type="OrthoDB" id="8783038at2759"/>